<organism evidence="1 2">
    <name type="scientific">Brachionus calyciflorus</name>
    <dbReference type="NCBI Taxonomy" id="104777"/>
    <lineage>
        <taxon>Eukaryota</taxon>
        <taxon>Metazoa</taxon>
        <taxon>Spiralia</taxon>
        <taxon>Gnathifera</taxon>
        <taxon>Rotifera</taxon>
        <taxon>Eurotatoria</taxon>
        <taxon>Monogononta</taxon>
        <taxon>Pseudotrocha</taxon>
        <taxon>Ploima</taxon>
        <taxon>Brachionidae</taxon>
        <taxon>Brachionus</taxon>
    </lineage>
</organism>
<dbReference type="EMBL" id="CAJNOC010007286">
    <property type="protein sequence ID" value="CAF1095770.1"/>
    <property type="molecule type" value="Genomic_DNA"/>
</dbReference>
<evidence type="ECO:0000313" key="2">
    <source>
        <dbReference type="Proteomes" id="UP000663879"/>
    </source>
</evidence>
<protein>
    <submittedName>
        <fullName evidence="1">Uncharacterized protein</fullName>
    </submittedName>
</protein>
<proteinExistence type="predicted"/>
<accession>A0A814NTN0</accession>
<dbReference type="Proteomes" id="UP000663879">
    <property type="component" value="Unassembled WGS sequence"/>
</dbReference>
<keyword evidence="2" id="KW-1185">Reference proteome</keyword>
<sequence>MISYDQYIIHDVDFSHSNFIQVFYSVDDDMHDRSKKIKVEQQKFTRDKVNWNFKTNVITKLYGFVYDKRILLDDLSTIPFGYLKFELFWLYKEVFFSKRS</sequence>
<evidence type="ECO:0000313" key="1">
    <source>
        <dbReference type="EMBL" id="CAF1095770.1"/>
    </source>
</evidence>
<name>A0A814NTN0_9BILA</name>
<reference evidence="1" key="1">
    <citation type="submission" date="2021-02" db="EMBL/GenBank/DDBJ databases">
        <authorList>
            <person name="Nowell W R."/>
        </authorList>
    </citation>
    <scope>NUCLEOTIDE SEQUENCE</scope>
    <source>
        <strain evidence="1">Ploen Becks lab</strain>
    </source>
</reference>
<dbReference type="AlphaFoldDB" id="A0A814NTN0"/>
<comment type="caution">
    <text evidence="1">The sequence shown here is derived from an EMBL/GenBank/DDBJ whole genome shotgun (WGS) entry which is preliminary data.</text>
</comment>
<gene>
    <name evidence="1" type="ORF">OXX778_LOCUS20898</name>
</gene>